<dbReference type="NCBIfam" id="TIGR00552">
    <property type="entry name" value="nadE"/>
    <property type="match status" value="1"/>
</dbReference>
<dbReference type="SUPFAM" id="SSF52402">
    <property type="entry name" value="Adenine nucleotide alpha hydrolases-like"/>
    <property type="match status" value="1"/>
</dbReference>
<comment type="similarity">
    <text evidence="1 8 9">Belongs to the NAD synthetase family.</text>
</comment>
<dbReference type="Proteomes" id="UP000078292">
    <property type="component" value="Unassembled WGS sequence"/>
</dbReference>
<dbReference type="GO" id="GO:0003952">
    <property type="term" value="F:NAD+ synthase (glutamine-hydrolyzing) activity"/>
    <property type="evidence" value="ECO:0007669"/>
    <property type="project" value="InterPro"/>
</dbReference>
<evidence type="ECO:0000256" key="9">
    <source>
        <dbReference type="RuleBase" id="RU003811"/>
    </source>
</evidence>
<dbReference type="GO" id="GO:0008795">
    <property type="term" value="F:NAD+ synthase activity"/>
    <property type="evidence" value="ECO:0007669"/>
    <property type="project" value="UniProtKB-UniRule"/>
</dbReference>
<keyword evidence="4 8" id="KW-0547">Nucleotide-binding</keyword>
<feature type="binding site" evidence="8">
    <location>
        <begin position="51"/>
        <end position="58"/>
    </location>
    <ligand>
        <name>ATP</name>
        <dbReference type="ChEBI" id="CHEBI:30616"/>
    </ligand>
</feature>
<dbReference type="NCBIfam" id="NF001979">
    <property type="entry name" value="PRK00768.1"/>
    <property type="match status" value="1"/>
</dbReference>
<evidence type="ECO:0000313" key="12">
    <source>
        <dbReference type="EMBL" id="OAV62898.1"/>
    </source>
</evidence>
<keyword evidence="13" id="KW-1185">Reference proteome</keyword>
<comment type="caution">
    <text evidence="12">The sequence shown here is derived from an EMBL/GenBank/DDBJ whole genome shotgun (WGS) entry which is preliminary data.</text>
</comment>
<accession>A0A1B7M2S5</accession>
<proteinExistence type="inferred from homology"/>
<keyword evidence="6 8" id="KW-0460">Magnesium</keyword>
<dbReference type="PANTHER" id="PTHR23090:SF7">
    <property type="entry name" value="NH(3)-DEPENDENT NAD(+) SYNTHETASE"/>
    <property type="match status" value="1"/>
</dbReference>
<evidence type="ECO:0000256" key="6">
    <source>
        <dbReference type="ARBA" id="ARBA00022842"/>
    </source>
</evidence>
<feature type="binding site" description="in other chain" evidence="8">
    <location>
        <position position="146"/>
    </location>
    <ligand>
        <name>deamido-NAD(+)</name>
        <dbReference type="ChEBI" id="CHEBI:58437"/>
        <note>ligand shared between two neighboring subunits</note>
    </ligand>
</feature>
<dbReference type="HAMAP" id="MF_00193">
    <property type="entry name" value="NadE_ammonia_dep"/>
    <property type="match status" value="1"/>
</dbReference>
<comment type="subunit">
    <text evidence="8">Homodimer.</text>
</comment>
<comment type="pathway">
    <text evidence="8">Cofactor biosynthesis; NAD(+) biosynthesis; NAD(+) from deamido-NAD(+) (ammonia route): step 1/1.</text>
</comment>
<feature type="binding site" evidence="8">
    <location>
        <position position="186"/>
    </location>
    <ligand>
        <name>deamido-NAD(+)</name>
        <dbReference type="ChEBI" id="CHEBI:58437"/>
        <note>ligand shared between two neighboring subunits</note>
    </ligand>
</feature>
<feature type="binding site" evidence="8">
    <location>
        <position position="57"/>
    </location>
    <ligand>
        <name>Mg(2+)</name>
        <dbReference type="ChEBI" id="CHEBI:18420"/>
    </ligand>
</feature>
<protein>
    <recommendedName>
        <fullName evidence="8 10">NH(3)-dependent NAD(+) synthetase</fullName>
        <ecNumber evidence="8 10">6.3.1.5</ecNumber>
    </recommendedName>
</protein>
<dbReference type="UniPathway" id="UPA00253">
    <property type="reaction ID" value="UER00333"/>
</dbReference>
<evidence type="ECO:0000256" key="1">
    <source>
        <dbReference type="ARBA" id="ARBA00005859"/>
    </source>
</evidence>
<keyword evidence="5 8" id="KW-0067">ATP-binding</keyword>
<dbReference type="CDD" id="cd00553">
    <property type="entry name" value="NAD_synthase"/>
    <property type="match status" value="1"/>
</dbReference>
<feature type="domain" description="NAD/GMP synthase" evidence="11">
    <location>
        <begin position="29"/>
        <end position="271"/>
    </location>
</feature>
<comment type="catalytic activity">
    <reaction evidence="8 10">
        <text>deamido-NAD(+) + NH4(+) + ATP = AMP + diphosphate + NAD(+) + H(+)</text>
        <dbReference type="Rhea" id="RHEA:21188"/>
        <dbReference type="ChEBI" id="CHEBI:15378"/>
        <dbReference type="ChEBI" id="CHEBI:28938"/>
        <dbReference type="ChEBI" id="CHEBI:30616"/>
        <dbReference type="ChEBI" id="CHEBI:33019"/>
        <dbReference type="ChEBI" id="CHEBI:57540"/>
        <dbReference type="ChEBI" id="CHEBI:58437"/>
        <dbReference type="ChEBI" id="CHEBI:456215"/>
        <dbReference type="EC" id="6.3.1.5"/>
    </reaction>
</comment>
<reference evidence="12 13" key="1">
    <citation type="submission" date="2016-04" db="EMBL/GenBank/DDBJ databases">
        <title>First whole genome shotgun sequence of the bacterium Enteractinococcus sp. strain UASWS1574.</title>
        <authorList>
            <person name="Crovadore J."/>
            <person name="Chablais R."/>
            <person name="Lefort F."/>
        </authorList>
    </citation>
    <scope>NUCLEOTIDE SEQUENCE [LARGE SCALE GENOMIC DNA]</scope>
    <source>
        <strain evidence="12 13">UASWS1574</strain>
    </source>
</reference>
<keyword evidence="3 8" id="KW-0479">Metal-binding</keyword>
<dbReference type="InterPro" id="IPR022310">
    <property type="entry name" value="NAD/GMP_synthase"/>
</dbReference>
<feature type="binding site" evidence="8">
    <location>
        <position position="195"/>
    </location>
    <ligand>
        <name>ATP</name>
        <dbReference type="ChEBI" id="CHEBI:30616"/>
    </ligand>
</feature>
<evidence type="ECO:0000259" key="11">
    <source>
        <dbReference type="Pfam" id="PF02540"/>
    </source>
</evidence>
<dbReference type="PANTHER" id="PTHR23090">
    <property type="entry name" value="NH 3 /GLUTAMINE-DEPENDENT NAD + SYNTHETASE"/>
    <property type="match status" value="1"/>
</dbReference>
<evidence type="ECO:0000313" key="13">
    <source>
        <dbReference type="Proteomes" id="UP000078292"/>
    </source>
</evidence>
<dbReference type="EC" id="6.3.1.5" evidence="8 10"/>
<dbReference type="GO" id="GO:0004359">
    <property type="term" value="F:glutaminase activity"/>
    <property type="evidence" value="ECO:0007669"/>
    <property type="project" value="InterPro"/>
</dbReference>
<dbReference type="EMBL" id="LXEY01000007">
    <property type="protein sequence ID" value="OAV62898.1"/>
    <property type="molecule type" value="Genomic_DNA"/>
</dbReference>
<sequence length="280" mass="30855">MPTSRKVIMQRQIINTLGVQADIDLDSEIVRRVNFMVDYLHHTRAGGLVLGISGGVDSTVAGRLAQMAVEQYRRVNPDWTGKFYAMRLPYHIQGDADDAVAAIEFIKPDVDIEMQIGSATDALAMSLKDATGEEPSDYNLGNVKARMRMIAQYALAGEHGALVVGTDQAAESITGFYTKFGDGAADIMPLAGLTKTQVRNIGDRLGADSRLVHKIPTADLLTNKPGQTDEAELGISYDDIDAYLSGDAINDDAREKLETIYHRSEHKRRLPVRPSDDWWY</sequence>
<dbReference type="GO" id="GO:0009435">
    <property type="term" value="P:NAD+ biosynthetic process"/>
    <property type="evidence" value="ECO:0007669"/>
    <property type="project" value="UniProtKB-UniRule"/>
</dbReference>
<dbReference type="STRING" id="1837282.A6F49_04375"/>
<comment type="function">
    <text evidence="8">Catalyzes the ATP-dependent amidation of deamido-NAD to form NAD. Uses ammonia as a nitrogen source.</text>
</comment>
<dbReference type="InterPro" id="IPR014729">
    <property type="entry name" value="Rossmann-like_a/b/a_fold"/>
</dbReference>
<evidence type="ECO:0000256" key="10">
    <source>
        <dbReference type="RuleBase" id="RU003812"/>
    </source>
</evidence>
<dbReference type="InterPro" id="IPR022926">
    <property type="entry name" value="NH(3)-dep_NAD(+)_synth"/>
</dbReference>
<dbReference type="Pfam" id="PF02540">
    <property type="entry name" value="NAD_synthase"/>
    <property type="match status" value="1"/>
</dbReference>
<evidence type="ECO:0000256" key="3">
    <source>
        <dbReference type="ARBA" id="ARBA00022723"/>
    </source>
</evidence>
<dbReference type="AlphaFoldDB" id="A0A1B7M2S5"/>
<dbReference type="GO" id="GO:0005737">
    <property type="term" value="C:cytoplasm"/>
    <property type="evidence" value="ECO:0007669"/>
    <property type="project" value="InterPro"/>
</dbReference>
<keyword evidence="7 8" id="KW-0520">NAD</keyword>
<evidence type="ECO:0000256" key="5">
    <source>
        <dbReference type="ARBA" id="ARBA00022840"/>
    </source>
</evidence>
<feature type="binding site" evidence="8">
    <location>
        <position position="171"/>
    </location>
    <ligand>
        <name>Mg(2+)</name>
        <dbReference type="ChEBI" id="CHEBI:18420"/>
    </ligand>
</feature>
<evidence type="ECO:0000256" key="4">
    <source>
        <dbReference type="ARBA" id="ARBA00022741"/>
    </source>
</evidence>
<evidence type="ECO:0000256" key="7">
    <source>
        <dbReference type="ARBA" id="ARBA00023027"/>
    </source>
</evidence>
<keyword evidence="2 8" id="KW-0436">Ligase</keyword>
<gene>
    <name evidence="8" type="primary">nadE</name>
    <name evidence="12" type="ORF">A6F49_04375</name>
</gene>
<dbReference type="GO" id="GO:0046872">
    <property type="term" value="F:metal ion binding"/>
    <property type="evidence" value="ECO:0007669"/>
    <property type="project" value="UniProtKB-KW"/>
</dbReference>
<evidence type="ECO:0000256" key="2">
    <source>
        <dbReference type="ARBA" id="ARBA00022598"/>
    </source>
</evidence>
<evidence type="ECO:0000256" key="8">
    <source>
        <dbReference type="HAMAP-Rule" id="MF_00193"/>
    </source>
</evidence>
<feature type="binding site" evidence="8">
    <location>
        <position position="166"/>
    </location>
    <ligand>
        <name>ATP</name>
        <dbReference type="ChEBI" id="CHEBI:30616"/>
    </ligand>
</feature>
<feature type="binding site" evidence="8">
    <location>
        <position position="217"/>
    </location>
    <ligand>
        <name>ATP</name>
        <dbReference type="ChEBI" id="CHEBI:30616"/>
    </ligand>
</feature>
<dbReference type="GO" id="GO:0005524">
    <property type="term" value="F:ATP binding"/>
    <property type="evidence" value="ECO:0007669"/>
    <property type="project" value="UniProtKB-UniRule"/>
</dbReference>
<dbReference type="InterPro" id="IPR003694">
    <property type="entry name" value="NAD_synthase"/>
</dbReference>
<name>A0A1B7M2S5_9MICC</name>
<organism evidence="12 13">
    <name type="scientific">Enteractinococcus helveticum</name>
    <dbReference type="NCBI Taxonomy" id="1837282"/>
    <lineage>
        <taxon>Bacteria</taxon>
        <taxon>Bacillati</taxon>
        <taxon>Actinomycetota</taxon>
        <taxon>Actinomycetes</taxon>
        <taxon>Micrococcales</taxon>
        <taxon>Micrococcaceae</taxon>
    </lineage>
</organism>
<feature type="binding site" description="in other chain" evidence="8">
    <location>
        <position position="179"/>
    </location>
    <ligand>
        <name>deamido-NAD(+)</name>
        <dbReference type="ChEBI" id="CHEBI:58437"/>
        <note>ligand shared between two neighboring subunits</note>
    </ligand>
</feature>
<dbReference type="Gene3D" id="3.40.50.620">
    <property type="entry name" value="HUPs"/>
    <property type="match status" value="1"/>
</dbReference>
<feature type="binding site" description="in other chain" evidence="8">
    <location>
        <begin position="266"/>
        <end position="267"/>
    </location>
    <ligand>
        <name>deamido-NAD(+)</name>
        <dbReference type="ChEBI" id="CHEBI:58437"/>
        <note>ligand shared between two neighboring subunits</note>
    </ligand>
</feature>